<evidence type="ECO:0000313" key="2">
    <source>
        <dbReference type="EMBL" id="KAL1600251.1"/>
    </source>
</evidence>
<feature type="region of interest" description="Disordered" evidence="1">
    <location>
        <begin position="236"/>
        <end position="272"/>
    </location>
</feature>
<gene>
    <name evidence="2" type="ORF">SLS59_005875</name>
</gene>
<evidence type="ECO:0000256" key="1">
    <source>
        <dbReference type="SAM" id="MobiDB-lite"/>
    </source>
</evidence>
<feature type="compositionally biased region" description="Acidic residues" evidence="1">
    <location>
        <begin position="262"/>
        <end position="272"/>
    </location>
</feature>
<dbReference type="Proteomes" id="UP001521222">
    <property type="component" value="Unassembled WGS sequence"/>
</dbReference>
<feature type="compositionally biased region" description="Gly residues" evidence="1">
    <location>
        <begin position="239"/>
        <end position="253"/>
    </location>
</feature>
<feature type="region of interest" description="Disordered" evidence="1">
    <location>
        <begin position="106"/>
        <end position="158"/>
    </location>
</feature>
<feature type="compositionally biased region" description="Basic residues" evidence="1">
    <location>
        <begin position="147"/>
        <end position="158"/>
    </location>
</feature>
<protein>
    <submittedName>
        <fullName evidence="2">Uncharacterized protein</fullName>
    </submittedName>
</protein>
<feature type="compositionally biased region" description="Polar residues" evidence="1">
    <location>
        <begin position="1"/>
        <end position="17"/>
    </location>
</feature>
<accession>A0ABR3R733</accession>
<reference evidence="2 3" key="1">
    <citation type="submission" date="2024-02" db="EMBL/GenBank/DDBJ databases">
        <title>De novo assembly and annotation of 12 fungi associated with fruit tree decline syndrome in Ontario, Canada.</title>
        <authorList>
            <person name="Sulman M."/>
            <person name="Ellouze W."/>
            <person name="Ilyukhin E."/>
        </authorList>
    </citation>
    <scope>NUCLEOTIDE SEQUENCE [LARGE SCALE GENOMIC DNA]</scope>
    <source>
        <strain evidence="2 3">M97-236</strain>
    </source>
</reference>
<comment type="caution">
    <text evidence="2">The sequence shown here is derived from an EMBL/GenBank/DDBJ whole genome shotgun (WGS) entry which is preliminary data.</text>
</comment>
<evidence type="ECO:0000313" key="3">
    <source>
        <dbReference type="Proteomes" id="UP001521222"/>
    </source>
</evidence>
<dbReference type="EMBL" id="JAKIXB020000018">
    <property type="protein sequence ID" value="KAL1600251.1"/>
    <property type="molecule type" value="Genomic_DNA"/>
</dbReference>
<feature type="region of interest" description="Disordered" evidence="1">
    <location>
        <begin position="1"/>
        <end position="62"/>
    </location>
</feature>
<name>A0ABR3R733_9PLEO</name>
<sequence>MPDPCTSESQGTPTRNFSHPFIQRAPVFSADQDNEYYQDNPPMAPNNSRHNLPLHSRNFSRSTSDLRLNPEISLAAGFDFPDHSPRRLGTSYTLTSRSVNDITLTALPQNQPPVPSIPQQYGAPRINPPSPKRLIKSPQQSPTKSARSAKSKKGGTWRTLGRKVKKVFKFGRNKKRSNREMDTKQQSLQISSPYGFQHNETGGIGDLRRVAPHTVGVGATTAGGVIGQYAGPNAQSDAGLGGRSDAGRGGVIDGLGWKDEDGTAIEDDGNSDWVDEEQTKLFQEWQAQEASLGRRT</sequence>
<proteinExistence type="predicted"/>
<keyword evidence="3" id="KW-1185">Reference proteome</keyword>
<organism evidence="2 3">
    <name type="scientific">Nothophoma quercina</name>
    <dbReference type="NCBI Taxonomy" id="749835"/>
    <lineage>
        <taxon>Eukaryota</taxon>
        <taxon>Fungi</taxon>
        <taxon>Dikarya</taxon>
        <taxon>Ascomycota</taxon>
        <taxon>Pezizomycotina</taxon>
        <taxon>Dothideomycetes</taxon>
        <taxon>Pleosporomycetidae</taxon>
        <taxon>Pleosporales</taxon>
        <taxon>Pleosporineae</taxon>
        <taxon>Didymellaceae</taxon>
        <taxon>Nothophoma</taxon>
    </lineage>
</organism>